<name>A0A1B6DX80_9HEMI</name>
<evidence type="ECO:0000256" key="4">
    <source>
        <dbReference type="ARBA" id="ARBA00023030"/>
    </source>
</evidence>
<dbReference type="EMBL" id="GEDC01007059">
    <property type="protein sequence ID" value="JAS30239.1"/>
    <property type="molecule type" value="Transcribed_RNA"/>
</dbReference>
<dbReference type="GO" id="GO:0005615">
    <property type="term" value="C:extracellular space"/>
    <property type="evidence" value="ECO:0007669"/>
    <property type="project" value="TreeGrafter"/>
</dbReference>
<dbReference type="CDD" id="cd13752">
    <property type="entry name" value="TGF_beta_INHB"/>
    <property type="match status" value="1"/>
</dbReference>
<evidence type="ECO:0000256" key="6">
    <source>
        <dbReference type="RuleBase" id="RU000354"/>
    </source>
</evidence>
<feature type="domain" description="TGF-beta family profile" evidence="8">
    <location>
        <begin position="274"/>
        <end position="394"/>
    </location>
</feature>
<feature type="signal peptide" evidence="7">
    <location>
        <begin position="1"/>
        <end position="23"/>
    </location>
</feature>
<evidence type="ECO:0000259" key="8">
    <source>
        <dbReference type="PROSITE" id="PS51362"/>
    </source>
</evidence>
<comment type="similarity">
    <text evidence="2 6">Belongs to the TGF-beta family.</text>
</comment>
<dbReference type="GO" id="GO:0008083">
    <property type="term" value="F:growth factor activity"/>
    <property type="evidence" value="ECO:0007669"/>
    <property type="project" value="UniProtKB-KW"/>
</dbReference>
<feature type="chain" id="PRO_5008581613" description="TGF-beta family profile domain-containing protein" evidence="7">
    <location>
        <begin position="24"/>
        <end position="394"/>
    </location>
</feature>
<comment type="subcellular location">
    <subcellularLocation>
        <location evidence="1">Secreted</location>
    </subcellularLocation>
</comment>
<dbReference type="InterPro" id="IPR029034">
    <property type="entry name" value="Cystine-knot_cytokine"/>
</dbReference>
<evidence type="ECO:0000256" key="7">
    <source>
        <dbReference type="SAM" id="SignalP"/>
    </source>
</evidence>
<keyword evidence="5" id="KW-1015">Disulfide bond</keyword>
<keyword evidence="4 6" id="KW-0339">Growth factor</keyword>
<dbReference type="GO" id="GO:0005125">
    <property type="term" value="F:cytokine activity"/>
    <property type="evidence" value="ECO:0007669"/>
    <property type="project" value="TreeGrafter"/>
</dbReference>
<evidence type="ECO:0000256" key="5">
    <source>
        <dbReference type="ARBA" id="ARBA00023157"/>
    </source>
</evidence>
<keyword evidence="7" id="KW-0732">Signal</keyword>
<keyword evidence="3" id="KW-0964">Secreted</keyword>
<protein>
    <recommendedName>
        <fullName evidence="8">TGF-beta family profile domain-containing protein</fullName>
    </recommendedName>
</protein>
<dbReference type="PANTHER" id="PTHR11848:SF298">
    <property type="entry name" value="DAWDLE, ISOFORM A"/>
    <property type="match status" value="1"/>
</dbReference>
<dbReference type="Pfam" id="PF00019">
    <property type="entry name" value="TGF_beta"/>
    <property type="match status" value="1"/>
</dbReference>
<dbReference type="Gene3D" id="2.60.120.970">
    <property type="match status" value="1"/>
</dbReference>
<organism evidence="9">
    <name type="scientific">Clastoptera arizonana</name>
    <name type="common">Arizona spittle bug</name>
    <dbReference type="NCBI Taxonomy" id="38151"/>
    <lineage>
        <taxon>Eukaryota</taxon>
        <taxon>Metazoa</taxon>
        <taxon>Ecdysozoa</taxon>
        <taxon>Arthropoda</taxon>
        <taxon>Hexapoda</taxon>
        <taxon>Insecta</taxon>
        <taxon>Pterygota</taxon>
        <taxon>Neoptera</taxon>
        <taxon>Paraneoptera</taxon>
        <taxon>Hemiptera</taxon>
        <taxon>Auchenorrhyncha</taxon>
        <taxon>Cercopoidea</taxon>
        <taxon>Clastopteridae</taxon>
        <taxon>Clastoptera</taxon>
    </lineage>
</organism>
<evidence type="ECO:0000256" key="3">
    <source>
        <dbReference type="ARBA" id="ARBA00022525"/>
    </source>
</evidence>
<dbReference type="SMART" id="SM00204">
    <property type="entry name" value="TGFB"/>
    <property type="match status" value="1"/>
</dbReference>
<accession>A0A1B6DX80</accession>
<dbReference type="Pfam" id="PF00688">
    <property type="entry name" value="TGFb_propeptide"/>
    <property type="match status" value="1"/>
</dbReference>
<dbReference type="SUPFAM" id="SSF57501">
    <property type="entry name" value="Cystine-knot cytokines"/>
    <property type="match status" value="1"/>
</dbReference>
<dbReference type="InterPro" id="IPR017948">
    <property type="entry name" value="TGFb_CS"/>
</dbReference>
<dbReference type="AlphaFoldDB" id="A0A1B6DX80"/>
<dbReference type="PROSITE" id="PS51362">
    <property type="entry name" value="TGF_BETA_2"/>
    <property type="match status" value="1"/>
</dbReference>
<dbReference type="InterPro" id="IPR015615">
    <property type="entry name" value="TGF-beta-rel"/>
</dbReference>
<evidence type="ECO:0000256" key="1">
    <source>
        <dbReference type="ARBA" id="ARBA00004613"/>
    </source>
</evidence>
<evidence type="ECO:0000256" key="2">
    <source>
        <dbReference type="ARBA" id="ARBA00006656"/>
    </source>
</evidence>
<sequence length="394" mass="44058">MVSSFRVCVCAYVCALLCGMAVCRERHKDGDQLTAVWKSLNLSVQQAQSPSPSPVPSTPASTCPGCVSSRSHIESTLSDSEITSLRIEYIKQQILKKLRLKEPPSVKRSSATLPEPLEAVEKEGAKEDEEEAYDDFYGKTDQVILFPQEGSSLKCEDDLNSPSACVQFLLPADLHADEVTSAELWIYRTSYGDDFMISEMAHLRMKREAVLQDGWGKFDIVLEVKNWLEYNDLSHAIQIVCISCDKDSELQIALKEKHRPFLLITTDPLLKSKRLKRNMSCAPGITECCREELYISFADIGWDDWILQPNGYNAYFCRGSCTGPGSLVTSGSHYNSVIRKLLYEKKNQGQNLEKLVPCCTASRLSAVQLLYMDSNNTVTKKTLPNMVVDSCGCM</sequence>
<dbReference type="PROSITE" id="PS00250">
    <property type="entry name" value="TGF_BETA_1"/>
    <property type="match status" value="1"/>
</dbReference>
<dbReference type="InterPro" id="IPR001111">
    <property type="entry name" value="TGF-b_propeptide"/>
</dbReference>
<dbReference type="PANTHER" id="PTHR11848">
    <property type="entry name" value="TGF-BETA FAMILY"/>
    <property type="match status" value="1"/>
</dbReference>
<dbReference type="Gene3D" id="2.10.90.10">
    <property type="entry name" value="Cystine-knot cytokines"/>
    <property type="match status" value="1"/>
</dbReference>
<gene>
    <name evidence="9" type="ORF">g.9550</name>
</gene>
<evidence type="ECO:0000313" key="9">
    <source>
        <dbReference type="EMBL" id="JAS30239.1"/>
    </source>
</evidence>
<reference evidence="9" key="1">
    <citation type="submission" date="2015-12" db="EMBL/GenBank/DDBJ databases">
        <title>De novo transcriptome assembly of four potential Pierce s Disease insect vectors from Arizona vineyards.</title>
        <authorList>
            <person name="Tassone E.E."/>
        </authorList>
    </citation>
    <scope>NUCLEOTIDE SEQUENCE</scope>
</reference>
<proteinExistence type="inferred from homology"/>
<dbReference type="InterPro" id="IPR001839">
    <property type="entry name" value="TGF-b_C"/>
</dbReference>